<dbReference type="RefSeq" id="WP_058265561.1">
    <property type="nucleotide sequence ID" value="NZ_FMYN01000003.1"/>
</dbReference>
<protein>
    <recommendedName>
        <fullName evidence="1">VOC domain-containing protein</fullName>
    </recommendedName>
</protein>
<reference evidence="2 3" key="1">
    <citation type="journal article" date="2015" name="Int. J. Syst. Evol. Microbiol.">
        <title>Exiguobacterium enclense sp. nov., isolated from sediment.</title>
        <authorList>
            <person name="Dastager S.G."/>
            <person name="Mawlankar R."/>
            <person name="Sonalkar V.V."/>
            <person name="Thorat M.N."/>
            <person name="Mual P."/>
            <person name="Verma A."/>
            <person name="Krishnamurthi S."/>
            <person name="Tang S.K."/>
            <person name="Li W.J."/>
        </authorList>
    </citation>
    <scope>NUCLEOTIDE SEQUENCE [LARGE SCALE GENOMIC DNA]</scope>
    <source>
        <strain evidence="2 3">NIO-1109</strain>
    </source>
</reference>
<dbReference type="InterPro" id="IPR004360">
    <property type="entry name" value="Glyas_Fos-R_dOase_dom"/>
</dbReference>
<sequence>MQYAATPCLVFAGQAKQAIVYYENVFAMTRRRLLLDEAGDTVYHAHLSNGAFELMLWDESDAPNTSSSLHLLLTFTSLEELEQVYLRLTTDGQIVTPLAVADFGGWYAQVRDPFGILFALSFSEGGRELEALLERE</sequence>
<organism evidence="2 3">
    <name type="scientific">Exiguobacterium indicum</name>
    <dbReference type="NCBI Taxonomy" id="296995"/>
    <lineage>
        <taxon>Bacteria</taxon>
        <taxon>Bacillati</taxon>
        <taxon>Bacillota</taxon>
        <taxon>Bacilli</taxon>
        <taxon>Bacillales</taxon>
        <taxon>Bacillales Family XII. Incertae Sedis</taxon>
        <taxon>Exiguobacterium</taxon>
    </lineage>
</organism>
<dbReference type="Gene3D" id="3.10.180.10">
    <property type="entry name" value="2,3-Dihydroxybiphenyl 1,2-Dioxygenase, domain 1"/>
    <property type="match status" value="1"/>
</dbReference>
<dbReference type="AlphaFoldDB" id="A0A0V8GF42"/>
<comment type="caution">
    <text evidence="2">The sequence shown here is derived from an EMBL/GenBank/DDBJ whole genome shotgun (WGS) entry which is preliminary data.</text>
</comment>
<dbReference type="InterPro" id="IPR029068">
    <property type="entry name" value="Glyas_Bleomycin-R_OHBP_Dase"/>
</dbReference>
<accession>A0A0V8GF42</accession>
<dbReference type="InterPro" id="IPR037523">
    <property type="entry name" value="VOC_core"/>
</dbReference>
<dbReference type="Proteomes" id="UP000053797">
    <property type="component" value="Unassembled WGS sequence"/>
</dbReference>
<proteinExistence type="predicted"/>
<dbReference type="Pfam" id="PF00903">
    <property type="entry name" value="Glyoxalase"/>
    <property type="match status" value="1"/>
</dbReference>
<dbReference type="PROSITE" id="PS51819">
    <property type="entry name" value="VOC"/>
    <property type="match status" value="1"/>
</dbReference>
<evidence type="ECO:0000313" key="3">
    <source>
        <dbReference type="Proteomes" id="UP000053797"/>
    </source>
</evidence>
<gene>
    <name evidence="2" type="ORF">AS033_11230</name>
</gene>
<dbReference type="SUPFAM" id="SSF54593">
    <property type="entry name" value="Glyoxalase/Bleomycin resistance protein/Dihydroxybiphenyl dioxygenase"/>
    <property type="match status" value="1"/>
</dbReference>
<dbReference type="EMBL" id="LNQL01000003">
    <property type="protein sequence ID" value="KSU48892.1"/>
    <property type="molecule type" value="Genomic_DNA"/>
</dbReference>
<evidence type="ECO:0000259" key="1">
    <source>
        <dbReference type="PROSITE" id="PS51819"/>
    </source>
</evidence>
<feature type="domain" description="VOC" evidence="1">
    <location>
        <begin position="4"/>
        <end position="123"/>
    </location>
</feature>
<evidence type="ECO:0000313" key="2">
    <source>
        <dbReference type="EMBL" id="KSU48892.1"/>
    </source>
</evidence>
<dbReference type="PANTHER" id="PTHR33990">
    <property type="entry name" value="PROTEIN YJDN-RELATED"/>
    <property type="match status" value="1"/>
</dbReference>
<name>A0A0V8GF42_9BACL</name>